<dbReference type="PANTHER" id="PTHR47371">
    <property type="entry name" value="LIPOTEICHOIC ACID SYNTHASE"/>
    <property type="match status" value="1"/>
</dbReference>
<dbReference type="Gene3D" id="3.40.720.10">
    <property type="entry name" value="Alkaline Phosphatase, subunit A"/>
    <property type="match status" value="1"/>
</dbReference>
<keyword evidence="2" id="KW-1003">Cell membrane</keyword>
<dbReference type="InterPro" id="IPR017850">
    <property type="entry name" value="Alkaline_phosphatase_core_sf"/>
</dbReference>
<feature type="transmembrane region" description="Helical" evidence="9">
    <location>
        <begin position="157"/>
        <end position="175"/>
    </location>
</feature>
<comment type="subcellular location">
    <subcellularLocation>
        <location evidence="1">Cell membrane</location>
        <topology evidence="1">Multi-pass membrane protein</topology>
    </subcellularLocation>
</comment>
<evidence type="ECO:0000256" key="5">
    <source>
        <dbReference type="ARBA" id="ARBA00023136"/>
    </source>
</evidence>
<evidence type="ECO:0000256" key="7">
    <source>
        <dbReference type="PIRSR" id="PIRSR005091-2"/>
    </source>
</evidence>
<feature type="domain" description="Sulfatase N-terminal" evidence="10">
    <location>
        <begin position="295"/>
        <end position="562"/>
    </location>
</feature>
<dbReference type="Proteomes" id="UP000326570">
    <property type="component" value="Unassembled WGS sequence"/>
</dbReference>
<keyword evidence="11" id="KW-0378">Hydrolase</keyword>
<feature type="transmembrane region" description="Helical" evidence="9">
    <location>
        <begin position="63"/>
        <end position="86"/>
    </location>
</feature>
<keyword evidence="4 9" id="KW-1133">Transmembrane helix</keyword>
<reference evidence="11 12" key="1">
    <citation type="submission" date="2019-09" db="EMBL/GenBank/DDBJ databases">
        <title>Genome sequence of Adhaeribacter sp. M2.</title>
        <authorList>
            <person name="Srinivasan S."/>
        </authorList>
    </citation>
    <scope>NUCLEOTIDE SEQUENCE [LARGE SCALE GENOMIC DNA]</scope>
    <source>
        <strain evidence="11 12">M2</strain>
    </source>
</reference>
<keyword evidence="7" id="KW-0464">Manganese</keyword>
<dbReference type="GO" id="GO:0016740">
    <property type="term" value="F:transferase activity"/>
    <property type="evidence" value="ECO:0007669"/>
    <property type="project" value="UniProtKB-KW"/>
</dbReference>
<dbReference type="GO" id="GO:0005886">
    <property type="term" value="C:plasma membrane"/>
    <property type="evidence" value="ECO:0007669"/>
    <property type="project" value="UniProtKB-SubCell"/>
</dbReference>
<proteinExistence type="predicted"/>
<keyword evidence="7" id="KW-0479">Metal-binding</keyword>
<evidence type="ECO:0000256" key="4">
    <source>
        <dbReference type="ARBA" id="ARBA00022989"/>
    </source>
</evidence>
<keyword evidence="3 9" id="KW-0812">Transmembrane</keyword>
<feature type="binding site" evidence="8">
    <location>
        <position position="343"/>
    </location>
    <ligand>
        <name>Mn(2+)</name>
        <dbReference type="ChEBI" id="CHEBI:29035"/>
    </ligand>
</feature>
<evidence type="ECO:0000256" key="8">
    <source>
        <dbReference type="PIRSR" id="PIRSR005091-3"/>
    </source>
</evidence>
<comment type="caution">
    <text evidence="11">The sequence shown here is derived from an EMBL/GenBank/DDBJ whole genome shotgun (WGS) entry which is preliminary data.</text>
</comment>
<feature type="active site" evidence="6">
    <location>
        <position position="343"/>
    </location>
</feature>
<dbReference type="PANTHER" id="PTHR47371:SF3">
    <property type="entry name" value="PHOSPHOGLYCEROL TRANSFERASE I"/>
    <property type="match status" value="1"/>
</dbReference>
<feature type="binding site" evidence="7">
    <location>
        <position position="459"/>
    </location>
    <ligand>
        <name>substrate</name>
    </ligand>
</feature>
<dbReference type="GO" id="GO:0016787">
    <property type="term" value="F:hydrolase activity"/>
    <property type="evidence" value="ECO:0007669"/>
    <property type="project" value="UniProtKB-KW"/>
</dbReference>
<dbReference type="CDD" id="cd16015">
    <property type="entry name" value="LTA_synthase"/>
    <property type="match status" value="1"/>
</dbReference>
<dbReference type="SUPFAM" id="SSF53649">
    <property type="entry name" value="Alkaline phosphatase-like"/>
    <property type="match status" value="1"/>
</dbReference>
<dbReference type="InterPro" id="IPR000917">
    <property type="entry name" value="Sulfatase_N"/>
</dbReference>
<evidence type="ECO:0000256" key="2">
    <source>
        <dbReference type="ARBA" id="ARBA00022475"/>
    </source>
</evidence>
<protein>
    <submittedName>
        <fullName evidence="11">Sulfatase-like hydrolase/transferase</fullName>
    </submittedName>
</protein>
<keyword evidence="12" id="KW-1185">Reference proteome</keyword>
<feature type="transmembrane region" description="Helical" evidence="9">
    <location>
        <begin position="98"/>
        <end position="120"/>
    </location>
</feature>
<dbReference type="GO" id="GO:0046872">
    <property type="term" value="F:metal ion binding"/>
    <property type="evidence" value="ECO:0007669"/>
    <property type="project" value="UniProtKB-KW"/>
</dbReference>
<dbReference type="Pfam" id="PF00884">
    <property type="entry name" value="Sulfatase"/>
    <property type="match status" value="1"/>
</dbReference>
<evidence type="ECO:0000256" key="3">
    <source>
        <dbReference type="ARBA" id="ARBA00022692"/>
    </source>
</evidence>
<accession>A0A5N1J737</accession>
<feature type="binding site" evidence="8">
    <location>
        <position position="303"/>
    </location>
    <ligand>
        <name>Mn(2+)</name>
        <dbReference type="ChEBI" id="CHEBI:29035"/>
    </ligand>
</feature>
<name>A0A5N1J737_9BACT</name>
<dbReference type="RefSeq" id="WP_150901925.1">
    <property type="nucleotide sequence ID" value="NZ_VTWT01000001.1"/>
</dbReference>
<organism evidence="11 12">
    <name type="scientific">Adhaeribacter soli</name>
    <dbReference type="NCBI Taxonomy" id="2607655"/>
    <lineage>
        <taxon>Bacteria</taxon>
        <taxon>Pseudomonadati</taxon>
        <taxon>Bacteroidota</taxon>
        <taxon>Cytophagia</taxon>
        <taxon>Cytophagales</taxon>
        <taxon>Hymenobacteraceae</taxon>
        <taxon>Adhaeribacter</taxon>
    </lineage>
</organism>
<dbReference type="AlphaFoldDB" id="A0A5N1J737"/>
<dbReference type="InterPro" id="IPR012160">
    <property type="entry name" value="LtaS-like"/>
</dbReference>
<evidence type="ECO:0000259" key="10">
    <source>
        <dbReference type="Pfam" id="PF00884"/>
    </source>
</evidence>
<feature type="transmembrane region" description="Helical" evidence="9">
    <location>
        <begin position="196"/>
        <end position="214"/>
    </location>
</feature>
<evidence type="ECO:0000256" key="6">
    <source>
        <dbReference type="PIRSR" id="PIRSR005091-1"/>
    </source>
</evidence>
<dbReference type="PIRSF" id="PIRSF005091">
    <property type="entry name" value="Mmb_sulf_HI1246"/>
    <property type="match status" value="1"/>
</dbReference>
<evidence type="ECO:0000313" key="12">
    <source>
        <dbReference type="Proteomes" id="UP000326570"/>
    </source>
</evidence>
<feature type="binding site" evidence="8">
    <location>
        <position position="511"/>
    </location>
    <ligand>
        <name>Mn(2+)</name>
        <dbReference type="ChEBI" id="CHEBI:29035"/>
    </ligand>
</feature>
<dbReference type="EMBL" id="VTWT01000001">
    <property type="protein sequence ID" value="KAA9345782.1"/>
    <property type="molecule type" value="Genomic_DNA"/>
</dbReference>
<evidence type="ECO:0000313" key="11">
    <source>
        <dbReference type="EMBL" id="KAA9345782.1"/>
    </source>
</evidence>
<gene>
    <name evidence="11" type="ORF">F0P94_01475</name>
</gene>
<evidence type="ECO:0000256" key="1">
    <source>
        <dbReference type="ARBA" id="ARBA00004651"/>
    </source>
</evidence>
<sequence>MTLLPNKKTSLTALPPFVSFLLPVYLVSLVLFGALRLTLLLYTAGPEIELLNAVTLKSLVIGLQFDTVILSYLLTLPLVLLYLRVYCTSGPYEVVGNFIARFIILLLTITIPVLVFTTIADIPYFHFFKNRLSEASLQWLGNLDIVLDMVTGNPANLSFLIAALLVSGLSGYFIFRYSRKKLIFQNGFSDNKNHQKLIYALYFLLFAMLAFLGMRGKISHPIRPGDAFYCNDPVLNQIGLNPIFTLLKSYNTKVKLLDDELALNQTTKYLQIKEPLFNISPVARAVKSDSLMKKPNVVLVLMESMSANYMGSFGNKNNLTPTLDSLTRVSWFFRNAYSAGIHTNNGIFSTLYSYPALRRIRPMSTAPIRTFSGLPQALKQHGYSNLFFSTHSEGFDNLGAFIPNNHFDELYSAEDYPSQKTVGPFGVPDDYLFSYAKDKLDQFDANHPFFATVLTCSNHDPYILPDYFKSPIPQKDLKAVSYADWSIGKFLKEAEKTKWFENTIFVFVADHGLVVGENPYDLVLSYHHIPLILYAPKLLGTPKTFDNLIGQIDIFPTLMGILNGNYVNNTLGTNVLKQEREAIYFSSDDKIGCLNDKWLYVYRFGGEESLYDYKKGDLKDYSKINKTEFEKLKKYALSQTQTAEWLISKDKTKL</sequence>
<keyword evidence="5 9" id="KW-0472">Membrane</keyword>
<feature type="binding site" evidence="8">
    <location>
        <position position="510"/>
    </location>
    <ligand>
        <name>Mn(2+)</name>
        <dbReference type="ChEBI" id="CHEBI:29035"/>
    </ligand>
</feature>
<keyword evidence="11" id="KW-0808">Transferase</keyword>
<dbReference type="InterPro" id="IPR050448">
    <property type="entry name" value="OpgB/LTA_synthase_biosynth"/>
</dbReference>
<feature type="transmembrane region" description="Helical" evidence="9">
    <location>
        <begin position="20"/>
        <end position="43"/>
    </location>
</feature>
<evidence type="ECO:0000256" key="9">
    <source>
        <dbReference type="SAM" id="Phobius"/>
    </source>
</evidence>